<protein>
    <recommendedName>
        <fullName evidence="2">M23ase beta-sheet core domain-containing protein</fullName>
    </recommendedName>
</protein>
<reference evidence="3" key="1">
    <citation type="submission" date="2021-01" db="EMBL/GenBank/DDBJ databases">
        <title>Whole genome shotgun sequence of Rhizocola hellebori NBRC 109834.</title>
        <authorList>
            <person name="Komaki H."/>
            <person name="Tamura T."/>
        </authorList>
    </citation>
    <scope>NUCLEOTIDE SEQUENCE</scope>
    <source>
        <strain evidence="3">NBRC 109834</strain>
    </source>
</reference>
<gene>
    <name evidence="3" type="ORF">Rhe02_72380</name>
</gene>
<evidence type="ECO:0000259" key="2">
    <source>
        <dbReference type="Pfam" id="PF01551"/>
    </source>
</evidence>
<proteinExistence type="predicted"/>
<feature type="domain" description="M23ase beta-sheet core" evidence="2">
    <location>
        <begin position="91"/>
        <end position="185"/>
    </location>
</feature>
<feature type="region of interest" description="Disordered" evidence="1">
    <location>
        <begin position="36"/>
        <end position="63"/>
    </location>
</feature>
<dbReference type="CDD" id="cd12797">
    <property type="entry name" value="M23_peptidase"/>
    <property type="match status" value="1"/>
</dbReference>
<dbReference type="InterPro" id="IPR016047">
    <property type="entry name" value="M23ase_b-sheet_dom"/>
</dbReference>
<accession>A0A8J3QH20</accession>
<dbReference type="EMBL" id="BONY01000062">
    <property type="protein sequence ID" value="GIH09171.1"/>
    <property type="molecule type" value="Genomic_DNA"/>
</dbReference>
<dbReference type="Pfam" id="PF01551">
    <property type="entry name" value="Peptidase_M23"/>
    <property type="match status" value="1"/>
</dbReference>
<organism evidence="3 4">
    <name type="scientific">Rhizocola hellebori</name>
    <dbReference type="NCBI Taxonomy" id="1392758"/>
    <lineage>
        <taxon>Bacteria</taxon>
        <taxon>Bacillati</taxon>
        <taxon>Actinomycetota</taxon>
        <taxon>Actinomycetes</taxon>
        <taxon>Micromonosporales</taxon>
        <taxon>Micromonosporaceae</taxon>
        <taxon>Rhizocola</taxon>
    </lineage>
</organism>
<dbReference type="AlphaFoldDB" id="A0A8J3QH20"/>
<dbReference type="Proteomes" id="UP000612899">
    <property type="component" value="Unassembled WGS sequence"/>
</dbReference>
<dbReference type="SUPFAM" id="SSF51261">
    <property type="entry name" value="Duplicated hybrid motif"/>
    <property type="match status" value="1"/>
</dbReference>
<evidence type="ECO:0000313" key="4">
    <source>
        <dbReference type="Proteomes" id="UP000612899"/>
    </source>
</evidence>
<comment type="caution">
    <text evidence="3">The sequence shown here is derived from an EMBL/GenBank/DDBJ whole genome shotgun (WGS) entry which is preliminary data.</text>
</comment>
<dbReference type="InterPro" id="IPR011055">
    <property type="entry name" value="Dup_hybrid_motif"/>
</dbReference>
<keyword evidence="4" id="KW-1185">Reference proteome</keyword>
<evidence type="ECO:0000256" key="1">
    <source>
        <dbReference type="SAM" id="MobiDB-lite"/>
    </source>
</evidence>
<dbReference type="RefSeq" id="WP_203912900.1">
    <property type="nucleotide sequence ID" value="NZ_BONY01000062.1"/>
</dbReference>
<name>A0A8J3QH20_9ACTN</name>
<dbReference type="Gene3D" id="2.70.70.10">
    <property type="entry name" value="Glucose Permease (Domain IIA)"/>
    <property type="match status" value="1"/>
</dbReference>
<sequence length="239" mass="25185">MTRLSGTSRALLVAILAFALVAAVTFLVLRSRAGQPSAAPTQQPTTSATPAPATSSSPTAEASTPAPIRYVFPVAGKASYDPDHHDYPASDIIAACGLGFVAPIDGVILEVTRVDSYDAKINDGATRGGRSISLLGIDGVRYYGAHLDVIETGINPGVKVEHGQRLATIGKTGNTTVCHLHFGISPPCARSADWWTRRGVIWPAPYLDAWRRNETRSPATEIAAWQASNGCPATPQTDP</sequence>
<evidence type="ECO:0000313" key="3">
    <source>
        <dbReference type="EMBL" id="GIH09171.1"/>
    </source>
</evidence>